<proteinExistence type="predicted"/>
<dbReference type="EMBL" id="JAPQKT010000003">
    <property type="protein sequence ID" value="KAJ5234487.1"/>
    <property type="molecule type" value="Genomic_DNA"/>
</dbReference>
<keyword evidence="2" id="KW-1185">Reference proteome</keyword>
<protein>
    <submittedName>
        <fullName evidence="1">Uncharacterized protein</fullName>
    </submittedName>
</protein>
<dbReference type="Proteomes" id="UP001147733">
    <property type="component" value="Unassembled WGS sequence"/>
</dbReference>
<accession>A0A9W9TQ34</accession>
<name>A0A9W9TQ34_PENCI</name>
<gene>
    <name evidence="1" type="ORF">N7469_003655</name>
</gene>
<reference evidence="1" key="1">
    <citation type="submission" date="2022-11" db="EMBL/GenBank/DDBJ databases">
        <authorList>
            <person name="Petersen C."/>
        </authorList>
    </citation>
    <scope>NUCLEOTIDE SEQUENCE</scope>
    <source>
        <strain evidence="1">IBT 23319</strain>
    </source>
</reference>
<dbReference type="GeneID" id="81381742"/>
<organism evidence="1 2">
    <name type="scientific">Penicillium citrinum</name>
    <dbReference type="NCBI Taxonomy" id="5077"/>
    <lineage>
        <taxon>Eukaryota</taxon>
        <taxon>Fungi</taxon>
        <taxon>Dikarya</taxon>
        <taxon>Ascomycota</taxon>
        <taxon>Pezizomycotina</taxon>
        <taxon>Eurotiomycetes</taxon>
        <taxon>Eurotiomycetidae</taxon>
        <taxon>Eurotiales</taxon>
        <taxon>Aspergillaceae</taxon>
        <taxon>Penicillium</taxon>
    </lineage>
</organism>
<reference evidence="1" key="2">
    <citation type="journal article" date="2023" name="IMA Fungus">
        <title>Comparative genomic study of the Penicillium genus elucidates a diverse pangenome and 15 lateral gene transfer events.</title>
        <authorList>
            <person name="Petersen C."/>
            <person name="Sorensen T."/>
            <person name="Nielsen M.R."/>
            <person name="Sondergaard T.E."/>
            <person name="Sorensen J.L."/>
            <person name="Fitzpatrick D.A."/>
            <person name="Frisvad J.C."/>
            <person name="Nielsen K.L."/>
        </authorList>
    </citation>
    <scope>NUCLEOTIDE SEQUENCE</scope>
    <source>
        <strain evidence="1">IBT 23319</strain>
    </source>
</reference>
<evidence type="ECO:0000313" key="2">
    <source>
        <dbReference type="Proteomes" id="UP001147733"/>
    </source>
</evidence>
<sequence length="72" mass="8849">MDTEQWHAHRVAKELDILFGRDRQAAGDFITVWRNKVHAQYMQKFEEQEEMERKLYGPQSFFYRVEHELYSP</sequence>
<dbReference type="RefSeq" id="XP_056501987.1">
    <property type="nucleotide sequence ID" value="XM_056642575.1"/>
</dbReference>
<comment type="caution">
    <text evidence="1">The sequence shown here is derived from an EMBL/GenBank/DDBJ whole genome shotgun (WGS) entry which is preliminary data.</text>
</comment>
<evidence type="ECO:0000313" key="1">
    <source>
        <dbReference type="EMBL" id="KAJ5234487.1"/>
    </source>
</evidence>
<dbReference type="AlphaFoldDB" id="A0A9W9TQ34"/>